<reference evidence="8 9" key="1">
    <citation type="submission" date="2024-02" db="EMBL/GenBank/DDBJ databases">
        <title>Discinaceae phylogenomics.</title>
        <authorList>
            <person name="Dirks A.C."/>
            <person name="James T.Y."/>
        </authorList>
    </citation>
    <scope>NUCLEOTIDE SEQUENCE [LARGE SCALE GENOMIC DNA]</scope>
    <source>
        <strain evidence="8 9">ACD0624</strain>
    </source>
</reference>
<feature type="transmembrane region" description="Helical" evidence="6">
    <location>
        <begin position="132"/>
        <end position="154"/>
    </location>
</feature>
<protein>
    <recommendedName>
        <fullName evidence="7">Rhodopsin domain-containing protein</fullName>
    </recommendedName>
</protein>
<dbReference type="InterPro" id="IPR052337">
    <property type="entry name" value="SAT4-like"/>
</dbReference>
<dbReference type="Proteomes" id="UP001447188">
    <property type="component" value="Unassembled WGS sequence"/>
</dbReference>
<organism evidence="8 9">
    <name type="scientific">Discina gigas</name>
    <dbReference type="NCBI Taxonomy" id="1032678"/>
    <lineage>
        <taxon>Eukaryota</taxon>
        <taxon>Fungi</taxon>
        <taxon>Dikarya</taxon>
        <taxon>Ascomycota</taxon>
        <taxon>Pezizomycotina</taxon>
        <taxon>Pezizomycetes</taxon>
        <taxon>Pezizales</taxon>
        <taxon>Discinaceae</taxon>
        <taxon>Discina</taxon>
    </lineage>
</organism>
<evidence type="ECO:0000256" key="1">
    <source>
        <dbReference type="ARBA" id="ARBA00004141"/>
    </source>
</evidence>
<dbReference type="PANTHER" id="PTHR33048:SF47">
    <property type="entry name" value="INTEGRAL MEMBRANE PROTEIN-RELATED"/>
    <property type="match status" value="1"/>
</dbReference>
<gene>
    <name evidence="8" type="ORF">Q9L58_004435</name>
</gene>
<feature type="transmembrane region" description="Helical" evidence="6">
    <location>
        <begin position="12"/>
        <end position="34"/>
    </location>
</feature>
<feature type="transmembrane region" description="Helical" evidence="6">
    <location>
        <begin position="46"/>
        <end position="69"/>
    </location>
</feature>
<evidence type="ECO:0000256" key="4">
    <source>
        <dbReference type="ARBA" id="ARBA00023136"/>
    </source>
</evidence>
<feature type="domain" description="Rhodopsin" evidence="7">
    <location>
        <begin position="52"/>
        <end position="281"/>
    </location>
</feature>
<dbReference type="PANTHER" id="PTHR33048">
    <property type="entry name" value="PTH11-LIKE INTEGRAL MEMBRANE PROTEIN (AFU_ORTHOLOGUE AFUA_5G11245)"/>
    <property type="match status" value="1"/>
</dbReference>
<keyword evidence="9" id="KW-1185">Reference proteome</keyword>
<feature type="transmembrane region" description="Helical" evidence="6">
    <location>
        <begin position="215"/>
        <end position="237"/>
    </location>
</feature>
<accession>A0ABR3GKY4</accession>
<feature type="transmembrane region" description="Helical" evidence="6">
    <location>
        <begin position="184"/>
        <end position="203"/>
    </location>
</feature>
<evidence type="ECO:0000256" key="6">
    <source>
        <dbReference type="SAM" id="Phobius"/>
    </source>
</evidence>
<name>A0ABR3GKY4_9PEZI</name>
<feature type="transmembrane region" description="Helical" evidence="6">
    <location>
        <begin position="257"/>
        <end position="279"/>
    </location>
</feature>
<evidence type="ECO:0000256" key="5">
    <source>
        <dbReference type="ARBA" id="ARBA00038359"/>
    </source>
</evidence>
<evidence type="ECO:0000313" key="9">
    <source>
        <dbReference type="Proteomes" id="UP001447188"/>
    </source>
</evidence>
<feature type="transmembrane region" description="Helical" evidence="6">
    <location>
        <begin position="96"/>
        <end position="120"/>
    </location>
</feature>
<comment type="subcellular location">
    <subcellularLocation>
        <location evidence="1">Membrane</location>
        <topology evidence="1">Multi-pass membrane protein</topology>
    </subcellularLocation>
</comment>
<keyword evidence="4 6" id="KW-0472">Membrane</keyword>
<comment type="caution">
    <text evidence="8">The sequence shown here is derived from an EMBL/GenBank/DDBJ whole genome shotgun (WGS) entry which is preliminary data.</text>
</comment>
<evidence type="ECO:0000256" key="2">
    <source>
        <dbReference type="ARBA" id="ARBA00022692"/>
    </source>
</evidence>
<evidence type="ECO:0000256" key="3">
    <source>
        <dbReference type="ARBA" id="ARBA00022989"/>
    </source>
</evidence>
<comment type="similarity">
    <text evidence="5">Belongs to the SAT4 family.</text>
</comment>
<dbReference type="InterPro" id="IPR049326">
    <property type="entry name" value="Rhodopsin_dom_fungi"/>
</dbReference>
<dbReference type="EMBL" id="JBBBZM010000047">
    <property type="protein sequence ID" value="KAL0636590.1"/>
    <property type="molecule type" value="Genomic_DNA"/>
</dbReference>
<keyword evidence="3 6" id="KW-1133">Transmembrane helix</keyword>
<dbReference type="Pfam" id="PF20684">
    <property type="entry name" value="Fung_rhodopsin"/>
    <property type="match status" value="1"/>
</dbReference>
<evidence type="ECO:0000313" key="8">
    <source>
        <dbReference type="EMBL" id="KAL0636590.1"/>
    </source>
</evidence>
<evidence type="ECO:0000259" key="7">
    <source>
        <dbReference type="Pfam" id="PF20684"/>
    </source>
</evidence>
<sequence>MGSSSAVNAERTQFGLMVFFTILSVIIPVSRWLVMRKQLQVTTDKISSGLFYFSSVLTTGICITISIGAHDGVLNAQRLEEPELTMALLGTDVTRMFFLCGIIYLVALWVIKGAFLSFYWRLFSRSQSKLRWVLYGATAFWACSSVGCFFYFVFWCFPIQNNWSPDPVIFTQCSVLPNLTHNTITVFLNISTDIMVLLVPLLIIPSLQLPMREKIGLVGVFAIGALSVISSATRYSIIYKFITHPPMTPAGLKAQLLWSLIELLAAILAFSLPACRVLIKRRAKAKTEKGTTTTATASSSKKKQTVSEGNIYIRHDIDVKSLSGSSNDDLELANLRSGTSHEELVHPKVR</sequence>
<keyword evidence="2 6" id="KW-0812">Transmembrane</keyword>
<proteinExistence type="inferred from homology"/>